<gene>
    <name evidence="2" type="ORF">BLA3211_07245</name>
</gene>
<dbReference type="GO" id="GO:0030151">
    <property type="term" value="F:molybdenum ion binding"/>
    <property type="evidence" value="ECO:0007669"/>
    <property type="project" value="InterPro"/>
</dbReference>
<proteinExistence type="predicted"/>
<accession>A0A6J5JNM3</accession>
<evidence type="ECO:0000313" key="2">
    <source>
        <dbReference type="EMBL" id="CAB3972960.1"/>
    </source>
</evidence>
<protein>
    <submittedName>
        <fullName evidence="2">Hydrogenase</fullName>
    </submittedName>
</protein>
<dbReference type="Pfam" id="PF04891">
    <property type="entry name" value="NifQ"/>
    <property type="match status" value="1"/>
</dbReference>
<dbReference type="EMBL" id="CABWIL020000036">
    <property type="protein sequence ID" value="CAB3972960.1"/>
    <property type="molecule type" value="Genomic_DNA"/>
</dbReference>
<feature type="region of interest" description="Disordered" evidence="1">
    <location>
        <begin position="1"/>
        <end position="22"/>
    </location>
</feature>
<dbReference type="GO" id="GO:0009399">
    <property type="term" value="P:nitrogen fixation"/>
    <property type="evidence" value="ECO:0007669"/>
    <property type="project" value="InterPro"/>
</dbReference>
<dbReference type="AlphaFoldDB" id="A0A6J5JNM3"/>
<dbReference type="InterPro" id="IPR006975">
    <property type="entry name" value="NifQ"/>
</dbReference>
<organism evidence="2 3">
    <name type="scientific">Burkholderia aenigmatica</name>
    <dbReference type="NCBI Taxonomy" id="2015348"/>
    <lineage>
        <taxon>Bacteria</taxon>
        <taxon>Pseudomonadati</taxon>
        <taxon>Pseudomonadota</taxon>
        <taxon>Betaproteobacteria</taxon>
        <taxon>Burkholderiales</taxon>
        <taxon>Burkholderiaceae</taxon>
        <taxon>Burkholderia</taxon>
        <taxon>Burkholderia cepacia complex</taxon>
    </lineage>
</organism>
<name>A0A6J5JNM3_9BURK</name>
<evidence type="ECO:0000313" key="3">
    <source>
        <dbReference type="Proteomes" id="UP000494301"/>
    </source>
</evidence>
<feature type="compositionally biased region" description="Basic and acidic residues" evidence="1">
    <location>
        <begin position="1"/>
        <end position="19"/>
    </location>
</feature>
<dbReference type="Proteomes" id="UP000494301">
    <property type="component" value="Unassembled WGS sequence"/>
</dbReference>
<reference evidence="2 3" key="1">
    <citation type="submission" date="2020-04" db="EMBL/GenBank/DDBJ databases">
        <authorList>
            <person name="Depoorter E."/>
        </authorList>
    </citation>
    <scope>NUCLEOTIDE SEQUENCE [LARGE SCALE GENOMIC DNA]</scope>
    <source>
        <strain evidence="2 3">BCC0217</strain>
    </source>
</reference>
<evidence type="ECO:0000256" key="1">
    <source>
        <dbReference type="SAM" id="MobiDB-lite"/>
    </source>
</evidence>
<sequence length="224" mass="23678">MRDDRDGDPFGTAHSRESRGAAVGPVHAMTAAFDHAQQRALPLLLSAAASADTPDARLFGALVAARAHRNELGLLGLSHTQLAGLLARQFPRLPAADAAALMSTAAVTLLPSTHAAFVATLHSRLMDDANPAADRDDAGCLASIIAHACLRPDHLWRDLGLDGRDAVSAMLDRYFPALAARNVAHLRWKKFLAQEVAASLDVPPGPAPGCPGCEDFGFCFPHTR</sequence>